<organism evidence="2 3">
    <name type="scientific">Cochliobolus heterostrophus (strain C5 / ATCC 48332 / race O)</name>
    <name type="common">Southern corn leaf blight fungus</name>
    <name type="synonym">Bipolaris maydis</name>
    <dbReference type="NCBI Taxonomy" id="701091"/>
    <lineage>
        <taxon>Eukaryota</taxon>
        <taxon>Fungi</taxon>
        <taxon>Dikarya</taxon>
        <taxon>Ascomycota</taxon>
        <taxon>Pezizomycotina</taxon>
        <taxon>Dothideomycetes</taxon>
        <taxon>Pleosporomycetidae</taxon>
        <taxon>Pleosporales</taxon>
        <taxon>Pleosporineae</taxon>
        <taxon>Pleosporaceae</taxon>
        <taxon>Bipolaris</taxon>
    </lineage>
</organism>
<proteinExistence type="predicted"/>
<dbReference type="AlphaFoldDB" id="M2UPA2"/>
<keyword evidence="3" id="KW-1185">Reference proteome</keyword>
<accession>M2UPA2</accession>
<name>M2UPA2_COCH5</name>
<protein>
    <submittedName>
        <fullName evidence="2">Uncharacterized protein</fullName>
    </submittedName>
</protein>
<evidence type="ECO:0000256" key="1">
    <source>
        <dbReference type="SAM" id="MobiDB-lite"/>
    </source>
</evidence>
<dbReference type="Proteomes" id="UP000016936">
    <property type="component" value="Unassembled WGS sequence"/>
</dbReference>
<dbReference type="OrthoDB" id="567788at2759"/>
<reference evidence="2 3" key="1">
    <citation type="journal article" date="2012" name="PLoS Pathog.">
        <title>Diverse lifestyles and strategies of plant pathogenesis encoded in the genomes of eighteen Dothideomycetes fungi.</title>
        <authorList>
            <person name="Ohm R.A."/>
            <person name="Feau N."/>
            <person name="Henrissat B."/>
            <person name="Schoch C.L."/>
            <person name="Horwitz B.A."/>
            <person name="Barry K.W."/>
            <person name="Condon B.J."/>
            <person name="Copeland A.C."/>
            <person name="Dhillon B."/>
            <person name="Glaser F."/>
            <person name="Hesse C.N."/>
            <person name="Kosti I."/>
            <person name="LaButti K."/>
            <person name="Lindquist E.A."/>
            <person name="Lucas S."/>
            <person name="Salamov A.A."/>
            <person name="Bradshaw R.E."/>
            <person name="Ciuffetti L."/>
            <person name="Hamelin R.C."/>
            <person name="Kema G.H.J."/>
            <person name="Lawrence C."/>
            <person name="Scott J.A."/>
            <person name="Spatafora J.W."/>
            <person name="Turgeon B.G."/>
            <person name="de Wit P.J.G.M."/>
            <person name="Zhong S."/>
            <person name="Goodwin S.B."/>
            <person name="Grigoriev I.V."/>
        </authorList>
    </citation>
    <scope>NUCLEOTIDE SEQUENCE [LARGE SCALE GENOMIC DNA]</scope>
    <source>
        <strain evidence="3">C5 / ATCC 48332 / race O</strain>
    </source>
</reference>
<dbReference type="EMBL" id="KB445578">
    <property type="protein sequence ID" value="EMD89768.1"/>
    <property type="molecule type" value="Genomic_DNA"/>
</dbReference>
<feature type="region of interest" description="Disordered" evidence="1">
    <location>
        <begin position="1"/>
        <end position="28"/>
    </location>
</feature>
<evidence type="ECO:0000313" key="2">
    <source>
        <dbReference type="EMBL" id="EMD89768.1"/>
    </source>
</evidence>
<evidence type="ECO:0000313" key="3">
    <source>
        <dbReference type="Proteomes" id="UP000016936"/>
    </source>
</evidence>
<gene>
    <name evidence="2" type="ORF">COCHEDRAFT_1156803</name>
</gene>
<dbReference type="STRING" id="701091.M2UPA2"/>
<sequence length="137" mass="15060">MSTQNAIVVPVADEDTRQPGQDANRDRFDNSKCFARECSSDATTAWTVEANHSTEPIESISGISYRISKPHAGQPLSIRSAPAKRKYKTFLESTLNATLQDIHDVVQYAAVQAQRSIFGQDLQKTYAVGGRGSNEKN</sequence>
<reference evidence="3" key="2">
    <citation type="journal article" date="2013" name="PLoS Genet.">
        <title>Comparative genome structure, secondary metabolite, and effector coding capacity across Cochliobolus pathogens.</title>
        <authorList>
            <person name="Condon B.J."/>
            <person name="Leng Y."/>
            <person name="Wu D."/>
            <person name="Bushley K.E."/>
            <person name="Ohm R.A."/>
            <person name="Otillar R."/>
            <person name="Martin J."/>
            <person name="Schackwitz W."/>
            <person name="Grimwood J."/>
            <person name="MohdZainudin N."/>
            <person name="Xue C."/>
            <person name="Wang R."/>
            <person name="Manning V.A."/>
            <person name="Dhillon B."/>
            <person name="Tu Z.J."/>
            <person name="Steffenson B.J."/>
            <person name="Salamov A."/>
            <person name="Sun H."/>
            <person name="Lowry S."/>
            <person name="LaButti K."/>
            <person name="Han J."/>
            <person name="Copeland A."/>
            <person name="Lindquist E."/>
            <person name="Barry K."/>
            <person name="Schmutz J."/>
            <person name="Baker S.E."/>
            <person name="Ciuffetti L.M."/>
            <person name="Grigoriev I.V."/>
            <person name="Zhong S."/>
            <person name="Turgeon B.G."/>
        </authorList>
    </citation>
    <scope>NUCLEOTIDE SEQUENCE [LARGE SCALE GENOMIC DNA]</scope>
    <source>
        <strain evidence="3">C5 / ATCC 48332 / race O</strain>
    </source>
</reference>
<dbReference type="HOGENOM" id="CLU_1864931_0_0_1"/>